<evidence type="ECO:0000259" key="1">
    <source>
        <dbReference type="Pfam" id="PF13649"/>
    </source>
</evidence>
<protein>
    <submittedName>
        <fullName evidence="3">Methyltransferase domain-containing protein</fullName>
    </submittedName>
</protein>
<proteinExistence type="predicted"/>
<name>A0ABT2EAH1_9GAMM</name>
<evidence type="ECO:0000259" key="2">
    <source>
        <dbReference type="Pfam" id="PF21302"/>
    </source>
</evidence>
<evidence type="ECO:0000313" key="3">
    <source>
        <dbReference type="EMBL" id="MCS2608561.1"/>
    </source>
</evidence>
<gene>
    <name evidence="3" type="ORF">LLY24_04405</name>
</gene>
<dbReference type="PANTHER" id="PTHR42912:SF45">
    <property type="entry name" value="23S RRNA (GUANINE(745)-N(1))-METHYLTRANSFERASE"/>
    <property type="match status" value="1"/>
</dbReference>
<keyword evidence="3" id="KW-0489">Methyltransferase</keyword>
<dbReference type="PIRSF" id="PIRSF018249">
    <property type="entry name" value="MyrA_prd"/>
    <property type="match status" value="1"/>
</dbReference>
<sequence>MSLSTLSLSSSFQALVCPLDGQPLTLGDGAWRCSAGHSFDVAKQGYVNLLPVQNKRSTDPGDSKAMVAARQRFLSAGFYAPIAQRVSEMTLQEAPPAPLRCLDAGCGEGYYLRQLASHAANTPLELVGLDISKWAVLQAAKQSRRAAAESERSACWLVGSNANLPIQTASLDRLWCLFGFPVAEEFSRVLAPGGVWLQGEAGPNHLRELREIIYPSLKAERDTPATPPPSFLLGNAETLSYRITLDTREAIADLLTMTPHLYRASPEGRARAQALDTLSLTVEVRLTEWVKAAN</sequence>
<dbReference type="Proteomes" id="UP001165542">
    <property type="component" value="Unassembled WGS sequence"/>
</dbReference>
<reference evidence="3" key="1">
    <citation type="submission" date="2021-11" db="EMBL/GenBank/DDBJ databases">
        <title>Halomonas sp., isolated from a coastal aquaculture zone in Dongshan Bay.</title>
        <authorList>
            <person name="Lin W."/>
        </authorList>
    </citation>
    <scope>NUCLEOTIDE SEQUENCE</scope>
    <source>
        <strain evidence="3">Yzlin-01</strain>
    </source>
</reference>
<dbReference type="SUPFAM" id="SSF53335">
    <property type="entry name" value="S-adenosyl-L-methionine-dependent methyltransferases"/>
    <property type="match status" value="1"/>
</dbReference>
<evidence type="ECO:0000313" key="4">
    <source>
        <dbReference type="Proteomes" id="UP001165542"/>
    </source>
</evidence>
<accession>A0ABT2EAH1</accession>
<dbReference type="Pfam" id="PF21302">
    <property type="entry name" value="Zn_ribbon_RlmA"/>
    <property type="match status" value="1"/>
</dbReference>
<feature type="domain" description="23S rRNA (guanine(745)-N(1))-methyltransferase N-terminal" evidence="2">
    <location>
        <begin position="16"/>
        <end position="57"/>
    </location>
</feature>
<dbReference type="PANTHER" id="PTHR42912">
    <property type="entry name" value="METHYLTRANSFERASE"/>
    <property type="match status" value="1"/>
</dbReference>
<dbReference type="EMBL" id="JAJISC010000002">
    <property type="protein sequence ID" value="MCS2608561.1"/>
    <property type="molecule type" value="Genomic_DNA"/>
</dbReference>
<dbReference type="Gene3D" id="3.40.50.150">
    <property type="entry name" value="Vaccinia Virus protein VP39"/>
    <property type="match status" value="1"/>
</dbReference>
<dbReference type="RefSeq" id="WP_259035071.1">
    <property type="nucleotide sequence ID" value="NZ_JAJISC010000002.1"/>
</dbReference>
<dbReference type="GO" id="GO:0008168">
    <property type="term" value="F:methyltransferase activity"/>
    <property type="evidence" value="ECO:0007669"/>
    <property type="project" value="UniProtKB-KW"/>
</dbReference>
<dbReference type="InterPro" id="IPR048647">
    <property type="entry name" value="RlmA_N"/>
</dbReference>
<comment type="caution">
    <text evidence="3">The sequence shown here is derived from an EMBL/GenBank/DDBJ whole genome shotgun (WGS) entry which is preliminary data.</text>
</comment>
<dbReference type="Pfam" id="PF13649">
    <property type="entry name" value="Methyltransf_25"/>
    <property type="match status" value="1"/>
</dbReference>
<keyword evidence="3" id="KW-0808">Transferase</keyword>
<keyword evidence="4" id="KW-1185">Reference proteome</keyword>
<dbReference type="InterPro" id="IPR016718">
    <property type="entry name" value="rRNA_m1G-MeTrfase_A_prd"/>
</dbReference>
<dbReference type="InterPro" id="IPR041698">
    <property type="entry name" value="Methyltransf_25"/>
</dbReference>
<organism evidence="3 4">
    <name type="scientific">Halomonas dongshanensis</name>
    <dbReference type="NCBI Taxonomy" id="2890835"/>
    <lineage>
        <taxon>Bacteria</taxon>
        <taxon>Pseudomonadati</taxon>
        <taxon>Pseudomonadota</taxon>
        <taxon>Gammaproteobacteria</taxon>
        <taxon>Oceanospirillales</taxon>
        <taxon>Halomonadaceae</taxon>
        <taxon>Halomonas</taxon>
    </lineage>
</organism>
<dbReference type="InterPro" id="IPR029063">
    <property type="entry name" value="SAM-dependent_MTases_sf"/>
</dbReference>
<dbReference type="GO" id="GO:0032259">
    <property type="term" value="P:methylation"/>
    <property type="evidence" value="ECO:0007669"/>
    <property type="project" value="UniProtKB-KW"/>
</dbReference>
<dbReference type="InterPro" id="IPR050508">
    <property type="entry name" value="Methyltransf_Superfamily"/>
</dbReference>
<feature type="domain" description="Methyltransferase" evidence="1">
    <location>
        <begin position="102"/>
        <end position="194"/>
    </location>
</feature>
<dbReference type="CDD" id="cd02440">
    <property type="entry name" value="AdoMet_MTases"/>
    <property type="match status" value="1"/>
</dbReference>